<evidence type="ECO:0000259" key="1">
    <source>
        <dbReference type="Pfam" id="PF24722"/>
    </source>
</evidence>
<organism evidence="2 3">
    <name type="scientific">Actinomadura bangladeshensis</name>
    <dbReference type="NCBI Taxonomy" id="453573"/>
    <lineage>
        <taxon>Bacteria</taxon>
        <taxon>Bacillati</taxon>
        <taxon>Actinomycetota</taxon>
        <taxon>Actinomycetes</taxon>
        <taxon>Streptosporangiales</taxon>
        <taxon>Thermomonosporaceae</taxon>
        <taxon>Actinomadura</taxon>
    </lineage>
</organism>
<dbReference type="InterPro" id="IPR056091">
    <property type="entry name" value="DUF7674"/>
</dbReference>
<reference evidence="2 3" key="1">
    <citation type="submission" date="2019-03" db="EMBL/GenBank/DDBJ databases">
        <title>Draft genome sequences of novel Actinobacteria.</title>
        <authorList>
            <person name="Sahin N."/>
            <person name="Ay H."/>
            <person name="Saygin H."/>
        </authorList>
    </citation>
    <scope>NUCLEOTIDE SEQUENCE [LARGE SCALE GENOMIC DNA]</scope>
    <source>
        <strain evidence="2 3">DSM 45347</strain>
    </source>
</reference>
<protein>
    <recommendedName>
        <fullName evidence="1">DUF7674 domain-containing protein</fullName>
    </recommendedName>
</protein>
<evidence type="ECO:0000313" key="2">
    <source>
        <dbReference type="EMBL" id="TDC03207.1"/>
    </source>
</evidence>
<dbReference type="Pfam" id="PF24722">
    <property type="entry name" value="DUF7674"/>
    <property type="match status" value="1"/>
</dbReference>
<dbReference type="OrthoDB" id="3532774at2"/>
<comment type="caution">
    <text evidence="2">The sequence shown here is derived from an EMBL/GenBank/DDBJ whole genome shotgun (WGS) entry which is preliminary data.</text>
</comment>
<evidence type="ECO:0000313" key="3">
    <source>
        <dbReference type="Proteomes" id="UP000295431"/>
    </source>
</evidence>
<name>A0A4R4N8F2_9ACTN</name>
<dbReference type="RefSeq" id="WP_131945088.1">
    <property type="nucleotide sequence ID" value="NZ_BAAAMX010000083.1"/>
</dbReference>
<dbReference type="AlphaFoldDB" id="A0A4R4N8F2"/>
<proteinExistence type="predicted"/>
<dbReference type="EMBL" id="SMJW01000401">
    <property type="protein sequence ID" value="TDC03207.1"/>
    <property type="molecule type" value="Genomic_DNA"/>
</dbReference>
<accession>A0A4R4N8F2</accession>
<feature type="domain" description="DUF7674" evidence="1">
    <location>
        <begin position="12"/>
        <end position="105"/>
    </location>
</feature>
<sequence>MQEIGDVDALKERLWHEFPEARAGIEELERREREFFLEYGEALFVGVYDYISEIFWWEVFEPALRRGDDGLIDRCARFVEVLLGSSSELIREAVDIRVVSHLERWPVVLGFAGPRLHAKLVP</sequence>
<gene>
    <name evidence="2" type="ORF">E1284_38575</name>
</gene>
<keyword evidence="3" id="KW-1185">Reference proteome</keyword>
<dbReference type="Proteomes" id="UP000295431">
    <property type="component" value="Unassembled WGS sequence"/>
</dbReference>